<dbReference type="Proteomes" id="UP000762676">
    <property type="component" value="Unassembled WGS sequence"/>
</dbReference>
<feature type="compositionally biased region" description="Basic and acidic residues" evidence="1">
    <location>
        <begin position="197"/>
        <end position="208"/>
    </location>
</feature>
<feature type="compositionally biased region" description="Low complexity" evidence="1">
    <location>
        <begin position="81"/>
        <end position="90"/>
    </location>
</feature>
<keyword evidence="3" id="KW-1185">Reference proteome</keyword>
<feature type="compositionally biased region" description="Polar residues" evidence="1">
    <location>
        <begin position="9"/>
        <end position="45"/>
    </location>
</feature>
<evidence type="ECO:0000313" key="3">
    <source>
        <dbReference type="Proteomes" id="UP000762676"/>
    </source>
</evidence>
<organism evidence="2 3">
    <name type="scientific">Elysia marginata</name>
    <dbReference type="NCBI Taxonomy" id="1093978"/>
    <lineage>
        <taxon>Eukaryota</taxon>
        <taxon>Metazoa</taxon>
        <taxon>Spiralia</taxon>
        <taxon>Lophotrochozoa</taxon>
        <taxon>Mollusca</taxon>
        <taxon>Gastropoda</taxon>
        <taxon>Heterobranchia</taxon>
        <taxon>Euthyneura</taxon>
        <taxon>Panpulmonata</taxon>
        <taxon>Sacoglossa</taxon>
        <taxon>Placobranchoidea</taxon>
        <taxon>Plakobranchidae</taxon>
        <taxon>Elysia</taxon>
    </lineage>
</organism>
<dbReference type="AlphaFoldDB" id="A0AAV4JTZ7"/>
<comment type="caution">
    <text evidence="2">The sequence shown here is derived from an EMBL/GenBank/DDBJ whole genome shotgun (WGS) entry which is preliminary data.</text>
</comment>
<evidence type="ECO:0000313" key="2">
    <source>
        <dbReference type="EMBL" id="GFS25765.1"/>
    </source>
</evidence>
<name>A0AAV4JTZ7_9GAST</name>
<gene>
    <name evidence="2" type="ORF">ElyMa_003449700</name>
</gene>
<reference evidence="2 3" key="1">
    <citation type="journal article" date="2021" name="Elife">
        <title>Chloroplast acquisition without the gene transfer in kleptoplastic sea slugs, Plakobranchus ocellatus.</title>
        <authorList>
            <person name="Maeda T."/>
            <person name="Takahashi S."/>
            <person name="Yoshida T."/>
            <person name="Shimamura S."/>
            <person name="Takaki Y."/>
            <person name="Nagai Y."/>
            <person name="Toyoda A."/>
            <person name="Suzuki Y."/>
            <person name="Arimoto A."/>
            <person name="Ishii H."/>
            <person name="Satoh N."/>
            <person name="Nishiyama T."/>
            <person name="Hasebe M."/>
            <person name="Maruyama T."/>
            <person name="Minagawa J."/>
            <person name="Obokata J."/>
            <person name="Shigenobu S."/>
        </authorList>
    </citation>
    <scope>NUCLEOTIDE SEQUENCE [LARGE SCALE GENOMIC DNA]</scope>
</reference>
<sequence length="208" mass="21169">MWRGVNLEQAKTSQDNPAISSTSNQPVADGGDTSSNGGTQTSGLSESPILASSDGNNGDATGVKLERDGHADAPLAKKPDSASVASSSSSHEPAMSTLVSGLADLNVSPEKPTPSSNSAVKGELSYSPAQDTTEKAPVSGGSFLGGARPKVKRASPWGAPVKSSFCSTMGTQDPDPVPLTIFAEKGRRGRPKTGSASKEKKGETERNG</sequence>
<dbReference type="EMBL" id="BMAT01007073">
    <property type="protein sequence ID" value="GFS25765.1"/>
    <property type="molecule type" value="Genomic_DNA"/>
</dbReference>
<feature type="compositionally biased region" description="Basic and acidic residues" evidence="1">
    <location>
        <begin position="64"/>
        <end position="80"/>
    </location>
</feature>
<feature type="region of interest" description="Disordered" evidence="1">
    <location>
        <begin position="1"/>
        <end position="208"/>
    </location>
</feature>
<protein>
    <submittedName>
        <fullName evidence="2">Uncharacterized protein</fullName>
    </submittedName>
</protein>
<evidence type="ECO:0000256" key="1">
    <source>
        <dbReference type="SAM" id="MobiDB-lite"/>
    </source>
</evidence>
<proteinExistence type="predicted"/>
<accession>A0AAV4JTZ7</accession>